<dbReference type="PROSITE" id="PS50011">
    <property type="entry name" value="PROTEIN_KINASE_DOM"/>
    <property type="match status" value="1"/>
</dbReference>
<dbReference type="Gene3D" id="1.10.510.10">
    <property type="entry name" value="Transferase(Phosphotransferase) domain 1"/>
    <property type="match status" value="1"/>
</dbReference>
<dbReference type="Pfam" id="PF00069">
    <property type="entry name" value="Pkinase"/>
    <property type="match status" value="1"/>
</dbReference>
<evidence type="ECO:0000259" key="6">
    <source>
        <dbReference type="PROSITE" id="PS50011"/>
    </source>
</evidence>
<dbReference type="InterPro" id="IPR000719">
    <property type="entry name" value="Prot_kinase_dom"/>
</dbReference>
<organism evidence="7 8">
    <name type="scientific">Rotaria sordida</name>
    <dbReference type="NCBI Taxonomy" id="392033"/>
    <lineage>
        <taxon>Eukaryota</taxon>
        <taxon>Metazoa</taxon>
        <taxon>Spiralia</taxon>
        <taxon>Gnathifera</taxon>
        <taxon>Rotifera</taxon>
        <taxon>Eurotatoria</taxon>
        <taxon>Bdelloidea</taxon>
        <taxon>Philodinida</taxon>
        <taxon>Philodinidae</taxon>
        <taxon>Rotaria</taxon>
    </lineage>
</organism>
<keyword evidence="4" id="KW-0418">Kinase</keyword>
<dbReference type="SUPFAM" id="SSF56112">
    <property type="entry name" value="Protein kinase-like (PK-like)"/>
    <property type="match status" value="1"/>
</dbReference>
<feature type="non-terminal residue" evidence="7">
    <location>
        <position position="1"/>
    </location>
</feature>
<accession>A0A815RQB4</accession>
<dbReference type="PROSITE" id="PS00108">
    <property type="entry name" value="PROTEIN_KINASE_ST"/>
    <property type="match status" value="1"/>
</dbReference>
<comment type="caution">
    <text evidence="7">The sequence shown here is derived from an EMBL/GenBank/DDBJ whole genome shotgun (WGS) entry which is preliminary data.</text>
</comment>
<evidence type="ECO:0000256" key="5">
    <source>
        <dbReference type="ARBA" id="ARBA00022840"/>
    </source>
</evidence>
<evidence type="ECO:0000256" key="1">
    <source>
        <dbReference type="ARBA" id="ARBA00022527"/>
    </source>
</evidence>
<proteinExistence type="predicted"/>
<keyword evidence="5" id="KW-0067">ATP-binding</keyword>
<dbReference type="GO" id="GO:0005524">
    <property type="term" value="F:ATP binding"/>
    <property type="evidence" value="ECO:0007669"/>
    <property type="project" value="UniProtKB-KW"/>
</dbReference>
<dbReference type="GO" id="GO:0004674">
    <property type="term" value="F:protein serine/threonine kinase activity"/>
    <property type="evidence" value="ECO:0007669"/>
    <property type="project" value="UniProtKB-KW"/>
</dbReference>
<gene>
    <name evidence="7" type="ORF">ZHD862_LOCUS36441</name>
</gene>
<dbReference type="PANTHER" id="PTHR11584:SF394">
    <property type="entry name" value="APOPTOTIC SIGNAL-REGULATING KINASE 1, ISOFORM C"/>
    <property type="match status" value="1"/>
</dbReference>
<evidence type="ECO:0000256" key="4">
    <source>
        <dbReference type="ARBA" id="ARBA00022777"/>
    </source>
</evidence>
<keyword evidence="2" id="KW-0808">Transferase</keyword>
<sequence length="390" mass="45238">ILIRDNYEQVDGTGFMNMYVKGCLQLNFHTGTDPQTLVIRLLEQHKHIHDHDRVKTIEMNLIKSIVDVKNDNRSLHIYAYENNKVFKSFHLQIFFSSVECCTAFKRKMSKYRRETSHMEIEKKFNFKFECNEHGRIELGREAYGIVYLAKDLYTMKKFAIKEVRIGKADDINAIQSEIKNISTLNHKNIVKYEGTAIIRDRKPAVFQIIMEYVEGGSLSQLIRKKFVQLNELWIKNYTKQILEGIQYLHENHIIHRDIKPDNTLVNSNGEVKITDFGTSIHLVGLRRGSNTIGTPQYISPDMVNISPTGYGSEVDIWSIRCTVLEMVTGEKPYHEITNPFAILYKIGIEKQPPHIAETLSENIKSFLNKCFSSTREYPSAKDLLNHSFIK</sequence>
<protein>
    <recommendedName>
        <fullName evidence="6">Protein kinase domain-containing protein</fullName>
    </recommendedName>
</protein>
<evidence type="ECO:0000313" key="8">
    <source>
        <dbReference type="Proteomes" id="UP000663864"/>
    </source>
</evidence>
<dbReference type="AlphaFoldDB" id="A0A815RQB4"/>
<evidence type="ECO:0000256" key="2">
    <source>
        <dbReference type="ARBA" id="ARBA00022679"/>
    </source>
</evidence>
<evidence type="ECO:0000313" key="7">
    <source>
        <dbReference type="EMBL" id="CAF1478086.1"/>
    </source>
</evidence>
<dbReference type="PANTHER" id="PTHR11584">
    <property type="entry name" value="SERINE/THREONINE PROTEIN KINASE"/>
    <property type="match status" value="1"/>
</dbReference>
<dbReference type="InterPro" id="IPR011009">
    <property type="entry name" value="Kinase-like_dom_sf"/>
</dbReference>
<dbReference type="SMART" id="SM00220">
    <property type="entry name" value="S_TKc"/>
    <property type="match status" value="1"/>
</dbReference>
<reference evidence="7" key="1">
    <citation type="submission" date="2021-02" db="EMBL/GenBank/DDBJ databases">
        <authorList>
            <person name="Nowell W R."/>
        </authorList>
    </citation>
    <scope>NUCLEOTIDE SEQUENCE</scope>
</reference>
<evidence type="ECO:0000256" key="3">
    <source>
        <dbReference type="ARBA" id="ARBA00022741"/>
    </source>
</evidence>
<dbReference type="CDD" id="cd06606">
    <property type="entry name" value="STKc_MAPKKK"/>
    <property type="match status" value="1"/>
</dbReference>
<dbReference type="Proteomes" id="UP000663864">
    <property type="component" value="Unassembled WGS sequence"/>
</dbReference>
<feature type="domain" description="Protein kinase" evidence="6">
    <location>
        <begin position="132"/>
        <end position="389"/>
    </location>
</feature>
<dbReference type="EMBL" id="CAJNOT010005918">
    <property type="protein sequence ID" value="CAF1478086.1"/>
    <property type="molecule type" value="Genomic_DNA"/>
</dbReference>
<dbReference type="InterPro" id="IPR008271">
    <property type="entry name" value="Ser/Thr_kinase_AS"/>
</dbReference>
<keyword evidence="1" id="KW-0723">Serine/threonine-protein kinase</keyword>
<name>A0A815RQB4_9BILA</name>
<keyword evidence="3" id="KW-0547">Nucleotide-binding</keyword>